<proteinExistence type="predicted"/>
<feature type="non-terminal residue" evidence="2">
    <location>
        <position position="645"/>
    </location>
</feature>
<dbReference type="SUPFAM" id="SSF57184">
    <property type="entry name" value="Growth factor receptor domain"/>
    <property type="match status" value="2"/>
</dbReference>
<protein>
    <submittedName>
        <fullName evidence="2">Uncharacterized protein</fullName>
    </submittedName>
</protein>
<dbReference type="Proteomes" id="UP001177023">
    <property type="component" value="Unassembled WGS sequence"/>
</dbReference>
<feature type="compositionally biased region" description="Polar residues" evidence="1">
    <location>
        <begin position="461"/>
        <end position="479"/>
    </location>
</feature>
<keyword evidence="3" id="KW-1185">Reference proteome</keyword>
<gene>
    <name evidence="2" type="ORF">MSPICULIGERA_LOCUS1582</name>
</gene>
<dbReference type="Gene3D" id="2.10.220.10">
    <property type="entry name" value="Hormone Receptor, Insulin-like Growth Factor Receptor 1, Chain A, domain 2"/>
    <property type="match status" value="1"/>
</dbReference>
<feature type="region of interest" description="Disordered" evidence="1">
    <location>
        <begin position="448"/>
        <end position="645"/>
    </location>
</feature>
<evidence type="ECO:0000313" key="2">
    <source>
        <dbReference type="EMBL" id="CAJ0560528.1"/>
    </source>
</evidence>
<reference evidence="2" key="1">
    <citation type="submission" date="2023-06" db="EMBL/GenBank/DDBJ databases">
        <authorList>
            <person name="Delattre M."/>
        </authorList>
    </citation>
    <scope>NUCLEOTIDE SEQUENCE</scope>
    <source>
        <strain evidence="2">AF72</strain>
    </source>
</reference>
<organism evidence="2 3">
    <name type="scientific">Mesorhabditis spiculigera</name>
    <dbReference type="NCBI Taxonomy" id="96644"/>
    <lineage>
        <taxon>Eukaryota</taxon>
        <taxon>Metazoa</taxon>
        <taxon>Ecdysozoa</taxon>
        <taxon>Nematoda</taxon>
        <taxon>Chromadorea</taxon>
        <taxon>Rhabditida</taxon>
        <taxon>Rhabditina</taxon>
        <taxon>Rhabditomorpha</taxon>
        <taxon>Rhabditoidea</taxon>
        <taxon>Rhabditidae</taxon>
        <taxon>Mesorhabditinae</taxon>
        <taxon>Mesorhabditis</taxon>
    </lineage>
</organism>
<name>A0AA36C6W3_9BILA</name>
<dbReference type="AlphaFoldDB" id="A0AA36C6W3"/>
<dbReference type="InterPro" id="IPR009030">
    <property type="entry name" value="Growth_fac_rcpt_cys_sf"/>
</dbReference>
<accession>A0AA36C6W3</accession>
<comment type="caution">
    <text evidence="2">The sequence shown here is derived from an EMBL/GenBank/DDBJ whole genome shotgun (WGS) entry which is preliminary data.</text>
</comment>
<dbReference type="EMBL" id="CATQJA010000454">
    <property type="protein sequence ID" value="CAJ0560528.1"/>
    <property type="molecule type" value="Genomic_DNA"/>
</dbReference>
<evidence type="ECO:0000256" key="1">
    <source>
        <dbReference type="SAM" id="MobiDB-lite"/>
    </source>
</evidence>
<sequence length="645" mass="71366">MIPGIFPLLLRLIQSNPAEIHPPTLNLTHQCVDSECDRMHDLTETGGLLACFGQNVENIYQYGPTIFPVRQTTIYGGTSQSVTTTIHCSQYQLKMTMSGDRFEDVSQPNGYCPTTQDDSCDECPIGSRPTHPGPTYQEACELVQIALGYRYKPRYPFYIKKQSNAWLIAHSADPQCPAGTYQGDFDKDEGVRCDKKCPRNCIKCYAAKMCLQCEAGFLPALAADGSIRFCVGGTELIGDSRMASTCPGGYIRTGDLCWACRDLFPKCVGCDREGRCIQCERGYIPIHGHYRVTCVRLCTSLGCLECATGLYSMHQHIQDNTVICRYSCPLHYYPLNYFPFRCEPCHPSCWGCRGPTDRDCLDCKTVGFWDMRALKCDSSMNRNILNAQDLKNLRGAREEVENIYDRSNLRIGFTRTGAAMFARRYNRIVQEAALRELEYLVFLRKTRTGSSSSFGPTSPPQARSSDTVPAVPSSSSNSKKALGPLAEPKPRVIVRPNLRTQARLNMRLKRNLELRKEEAKKQKAKSKSRSKSLSLGTTQESHQGTLDAKSFSRETGTGERTGTRTTMYTTEHSATVATTMRTVEQPAPATPHTSERRTTSAAEIGAQTPCPSSTDLGSHSAPALATSTSGDVSPPNPNRSHNSSA</sequence>
<feature type="compositionally biased region" description="Basic and acidic residues" evidence="1">
    <location>
        <begin position="510"/>
        <end position="521"/>
    </location>
</feature>
<feature type="compositionally biased region" description="Low complexity" evidence="1">
    <location>
        <begin position="553"/>
        <end position="571"/>
    </location>
</feature>
<feature type="compositionally biased region" description="Polar residues" evidence="1">
    <location>
        <begin position="572"/>
        <end position="582"/>
    </location>
</feature>
<evidence type="ECO:0000313" key="3">
    <source>
        <dbReference type="Proteomes" id="UP001177023"/>
    </source>
</evidence>